<gene>
    <name evidence="2" type="ORF">ACHKAR_00170</name>
</gene>
<sequence length="300" mass="33504">MNFKILLSAGMILCSSLLFGQVKDTTYWVSGGFVAATFSQVSLSDSWSAGGTENVAINGATGLFADYKKARSTWENSLDLGYGMINQNNQGFQKSDDKINFVTKYGYRIKEGNANWFFSGLLDFRTQFDEGFTQTEDGRDSLISKFMAPGYLTMGLGIDYKPNPKLSFNYIPLTGKFTFVNDQTLADKGAYGVDPGSKSRAELGSFLRIKYKDEVLKNVNVETRLELFSNYIKDFGTIDVNWQTTVVMKVNKVLSANLFTHLIYDKDIKTQTDEGEEARVQFKSVFGVGLAYNFGAQRAK</sequence>
<organism evidence="2 3">
    <name type="scientific">Marinoscillum luteum</name>
    <dbReference type="NCBI Taxonomy" id="861051"/>
    <lineage>
        <taxon>Bacteria</taxon>
        <taxon>Pseudomonadati</taxon>
        <taxon>Bacteroidota</taxon>
        <taxon>Cytophagia</taxon>
        <taxon>Cytophagales</taxon>
        <taxon>Reichenbachiellaceae</taxon>
        <taxon>Marinoscillum</taxon>
    </lineage>
</organism>
<proteinExistence type="predicted"/>
<reference evidence="2 3" key="1">
    <citation type="journal article" date="2013" name="Int. J. Syst. Evol. Microbiol.">
        <title>Marinoscillum luteum sp. nov., isolated from marine sediment.</title>
        <authorList>
            <person name="Cha I.T."/>
            <person name="Park S.J."/>
            <person name="Kim S.J."/>
            <person name="Kim J.G."/>
            <person name="Jung M.Y."/>
            <person name="Shin K.S."/>
            <person name="Kwon K.K."/>
            <person name="Yang S.H."/>
            <person name="Seo Y.S."/>
            <person name="Rhee S.K."/>
        </authorList>
    </citation>
    <scope>NUCLEOTIDE SEQUENCE [LARGE SCALE GENOMIC DNA]</scope>
    <source>
        <strain evidence="2 3">KCTC 23939</strain>
    </source>
</reference>
<accession>A0ABW7N333</accession>
<keyword evidence="1" id="KW-0732">Signal</keyword>
<evidence type="ECO:0000313" key="3">
    <source>
        <dbReference type="Proteomes" id="UP001610063"/>
    </source>
</evidence>
<dbReference type="RefSeq" id="WP_159584646.1">
    <property type="nucleotide sequence ID" value="NZ_JBIPKE010000004.1"/>
</dbReference>
<dbReference type="Pfam" id="PF11276">
    <property type="entry name" value="DUF3078"/>
    <property type="match status" value="1"/>
</dbReference>
<comment type="caution">
    <text evidence="2">The sequence shown here is derived from an EMBL/GenBank/DDBJ whole genome shotgun (WGS) entry which is preliminary data.</text>
</comment>
<evidence type="ECO:0000313" key="2">
    <source>
        <dbReference type="EMBL" id="MFH6981825.1"/>
    </source>
</evidence>
<name>A0ABW7N333_9BACT</name>
<protein>
    <submittedName>
        <fullName evidence="2">DUF3078 domain-containing protein</fullName>
    </submittedName>
</protein>
<keyword evidence="3" id="KW-1185">Reference proteome</keyword>
<feature type="signal peptide" evidence="1">
    <location>
        <begin position="1"/>
        <end position="20"/>
    </location>
</feature>
<dbReference type="EMBL" id="JBIPKE010000004">
    <property type="protein sequence ID" value="MFH6981825.1"/>
    <property type="molecule type" value="Genomic_DNA"/>
</dbReference>
<dbReference type="InterPro" id="IPR021428">
    <property type="entry name" value="DUF3078"/>
</dbReference>
<feature type="chain" id="PRO_5045262708" evidence="1">
    <location>
        <begin position="21"/>
        <end position="300"/>
    </location>
</feature>
<evidence type="ECO:0000256" key="1">
    <source>
        <dbReference type="SAM" id="SignalP"/>
    </source>
</evidence>
<dbReference type="Proteomes" id="UP001610063">
    <property type="component" value="Unassembled WGS sequence"/>
</dbReference>